<feature type="region of interest" description="Disordered" evidence="6">
    <location>
        <begin position="313"/>
        <end position="339"/>
    </location>
</feature>
<organism evidence="8 9">
    <name type="scientific">Botryobasidium botryosum (strain FD-172 SS1)</name>
    <dbReference type="NCBI Taxonomy" id="930990"/>
    <lineage>
        <taxon>Eukaryota</taxon>
        <taxon>Fungi</taxon>
        <taxon>Dikarya</taxon>
        <taxon>Basidiomycota</taxon>
        <taxon>Agaricomycotina</taxon>
        <taxon>Agaricomycetes</taxon>
        <taxon>Cantharellales</taxon>
        <taxon>Botryobasidiaceae</taxon>
        <taxon>Botryobasidium</taxon>
    </lineage>
</organism>
<feature type="compositionally biased region" description="Basic and acidic residues" evidence="6">
    <location>
        <begin position="619"/>
        <end position="629"/>
    </location>
</feature>
<keyword evidence="3" id="KW-0804">Transcription</keyword>
<protein>
    <recommendedName>
        <fullName evidence="7">Homeobox domain-containing protein</fullName>
    </recommendedName>
</protein>
<evidence type="ECO:0000256" key="6">
    <source>
        <dbReference type="SAM" id="MobiDB-lite"/>
    </source>
</evidence>
<comment type="subcellular location">
    <subcellularLocation>
        <location evidence="1 4 5">Nucleus</location>
    </subcellularLocation>
</comment>
<dbReference type="SUPFAM" id="SSF46689">
    <property type="entry name" value="Homeodomain-like"/>
    <property type="match status" value="2"/>
</dbReference>
<dbReference type="PROSITE" id="PS50071">
    <property type="entry name" value="HOMEOBOX_2"/>
    <property type="match status" value="2"/>
</dbReference>
<evidence type="ECO:0000256" key="1">
    <source>
        <dbReference type="ARBA" id="ARBA00004123"/>
    </source>
</evidence>
<dbReference type="EMBL" id="KL198042">
    <property type="protein sequence ID" value="KDQ13696.1"/>
    <property type="molecule type" value="Genomic_DNA"/>
</dbReference>
<dbReference type="GO" id="GO:0005634">
    <property type="term" value="C:nucleus"/>
    <property type="evidence" value="ECO:0007669"/>
    <property type="project" value="UniProtKB-SubCell"/>
</dbReference>
<feature type="compositionally biased region" description="Pro residues" evidence="6">
    <location>
        <begin position="484"/>
        <end position="493"/>
    </location>
</feature>
<feature type="compositionally biased region" description="Basic and acidic residues" evidence="6">
    <location>
        <begin position="124"/>
        <end position="138"/>
    </location>
</feature>
<dbReference type="AlphaFoldDB" id="A0A067MQ21"/>
<evidence type="ECO:0000256" key="3">
    <source>
        <dbReference type="ARBA" id="ARBA00023163"/>
    </source>
</evidence>
<feature type="compositionally biased region" description="Polar residues" evidence="6">
    <location>
        <begin position="140"/>
        <end position="155"/>
    </location>
</feature>
<dbReference type="Pfam" id="PF00046">
    <property type="entry name" value="Homeodomain"/>
    <property type="match status" value="2"/>
</dbReference>
<dbReference type="InParanoid" id="A0A067MQ21"/>
<feature type="region of interest" description="Disordered" evidence="6">
    <location>
        <begin position="670"/>
        <end position="706"/>
    </location>
</feature>
<gene>
    <name evidence="8" type="ORF">BOTBODRAFT_45115</name>
</gene>
<accession>A0A067MQ21</accession>
<feature type="region of interest" description="Disordered" evidence="6">
    <location>
        <begin position="619"/>
        <end position="638"/>
    </location>
</feature>
<keyword evidence="2" id="KW-0805">Transcription regulation</keyword>
<feature type="DNA-binding region" description="Homeobox" evidence="4">
    <location>
        <begin position="9"/>
        <end position="55"/>
    </location>
</feature>
<sequence>MPPPFSQTHVLEDAFARDPAPSPDGLQAIADHAGIALPAVQNWFESRRRALPAASPPPVPHARAPHASPPTNASFLRKILSPTSPQSTTRSSPERLTTPYPRKSPLLAPSTASSSSAHTPRTPLESHHQAYYHRDRYPSHRNSSSAPPSPLSDTLSLDGPAYIDDRHHKPQSSSAPPSSHRVGTEIYPDSSVRRQSYEWSSPHNHRSTPAWREDDHVRHVPRYGHHNRPEALSIPGDDRTSRRGRHFESTPQGWEASESCTLPPINPGDFDSRPIDPTWKPHGPPKDPRELEYGADSDREYEAHIRQRRYDHHHEQLHHASRAPSSSAMMTSAAGSSTNFFPATPTATVTSNGTPTPPVPGYPQMAVSMPAPGPQSTAPIILLTTSRSFSPSAMISASSTATGARGGTGTRKLHRCTPPQVAVLEREFSANAHPERAVKVRLADELDMPYYAVVNWFHNRRAKRARESGGASGSNSAAASLVPAPGPSAPGAPGPIGDTRAMPLPMTTKSTVTPAEFSATANSLVRHSRAPVLATGVGGASSKRKRGPEYDEDSEREMKGRTLHGDSVVTRHGSAPPPPPLLPPVRIGNSRMGDIEASPTGSSGAAHLLQRSPLVAPAHRIDDTHGDGKWKRRRADGRDYDRDATAPFVAAGGDGVGVADVSDRESIAPMATHTPSSTTTLQRHSASPAPSSRAPSTTASAHSSPRFAHSLEMQDFPTKPLSVDAFAPHNLSQRALSGHGHGQGQGTRHPIATNVPLPHHPTLQHHRHHPHRHHRPPSPHFPLRPIGVSASRCELSS</sequence>
<evidence type="ECO:0000313" key="8">
    <source>
        <dbReference type="EMBL" id="KDQ13696.1"/>
    </source>
</evidence>
<dbReference type="PANTHER" id="PTHR45714">
    <property type="entry name" value="HOMEOBOX-LEUCINE ZIPPER PROTEIN HAT14"/>
    <property type="match status" value="1"/>
</dbReference>
<feature type="compositionally biased region" description="Low complexity" evidence="6">
    <location>
        <begin position="104"/>
        <end position="123"/>
    </location>
</feature>
<feature type="region of interest" description="Disordered" evidence="6">
    <location>
        <begin position="467"/>
        <end position="500"/>
    </location>
</feature>
<dbReference type="InterPro" id="IPR050762">
    <property type="entry name" value="HD-ZIP_Homeobox_LZ_Class_II"/>
</dbReference>
<dbReference type="InterPro" id="IPR001356">
    <property type="entry name" value="HD"/>
</dbReference>
<dbReference type="Proteomes" id="UP000027195">
    <property type="component" value="Unassembled WGS sequence"/>
</dbReference>
<feature type="domain" description="Homeobox" evidence="7">
    <location>
        <begin position="7"/>
        <end position="54"/>
    </location>
</feature>
<reference evidence="9" key="1">
    <citation type="journal article" date="2014" name="Proc. Natl. Acad. Sci. U.S.A.">
        <title>Extensive sampling of basidiomycete genomes demonstrates inadequacy of the white-rot/brown-rot paradigm for wood decay fungi.</title>
        <authorList>
            <person name="Riley R."/>
            <person name="Salamov A.A."/>
            <person name="Brown D.W."/>
            <person name="Nagy L.G."/>
            <person name="Floudas D."/>
            <person name="Held B.W."/>
            <person name="Levasseur A."/>
            <person name="Lombard V."/>
            <person name="Morin E."/>
            <person name="Otillar R."/>
            <person name="Lindquist E.A."/>
            <person name="Sun H."/>
            <person name="LaButti K.M."/>
            <person name="Schmutz J."/>
            <person name="Jabbour D."/>
            <person name="Luo H."/>
            <person name="Baker S.E."/>
            <person name="Pisabarro A.G."/>
            <person name="Walton J.D."/>
            <person name="Blanchette R.A."/>
            <person name="Henrissat B."/>
            <person name="Martin F."/>
            <person name="Cullen D."/>
            <person name="Hibbett D.S."/>
            <person name="Grigoriev I.V."/>
        </authorList>
    </citation>
    <scope>NUCLEOTIDE SEQUENCE [LARGE SCALE GENOMIC DNA]</scope>
    <source>
        <strain evidence="9">FD-172 SS1</strain>
    </source>
</reference>
<dbReference type="HOGENOM" id="CLU_352656_0_0_1"/>
<dbReference type="GO" id="GO:0003677">
    <property type="term" value="F:DNA binding"/>
    <property type="evidence" value="ECO:0007669"/>
    <property type="project" value="UniProtKB-UniRule"/>
</dbReference>
<feature type="region of interest" description="Disordered" evidence="6">
    <location>
        <begin position="733"/>
        <end position="797"/>
    </location>
</feature>
<evidence type="ECO:0000313" key="9">
    <source>
        <dbReference type="Proteomes" id="UP000027195"/>
    </source>
</evidence>
<feature type="compositionally biased region" description="Low complexity" evidence="6">
    <location>
        <begin position="473"/>
        <end position="483"/>
    </location>
</feature>
<keyword evidence="4 5" id="KW-0539">Nucleus</keyword>
<feature type="compositionally biased region" description="Low complexity" evidence="6">
    <location>
        <begin position="322"/>
        <end position="338"/>
    </location>
</feature>
<evidence type="ECO:0000256" key="4">
    <source>
        <dbReference type="PROSITE-ProRule" id="PRU00108"/>
    </source>
</evidence>
<feature type="compositionally biased region" description="Low complexity" evidence="6">
    <location>
        <begin position="81"/>
        <end position="91"/>
    </location>
</feature>
<evidence type="ECO:0000256" key="5">
    <source>
        <dbReference type="RuleBase" id="RU000682"/>
    </source>
</evidence>
<feature type="region of interest" description="Disordered" evidence="6">
    <location>
        <begin position="48"/>
        <end position="292"/>
    </location>
</feature>
<dbReference type="CDD" id="cd00086">
    <property type="entry name" value="homeodomain"/>
    <property type="match status" value="2"/>
</dbReference>
<feature type="compositionally biased region" description="Low complexity" evidence="6">
    <location>
        <begin position="683"/>
        <end position="705"/>
    </location>
</feature>
<dbReference type="PANTHER" id="PTHR45714:SF34">
    <property type="entry name" value="HOMEOBOX-LEUCINE ZIPPER PROTEIN HAT9"/>
    <property type="match status" value="1"/>
</dbReference>
<feature type="compositionally biased region" description="Polar residues" evidence="6">
    <location>
        <begin position="673"/>
        <end position="682"/>
    </location>
</feature>
<evidence type="ECO:0000259" key="7">
    <source>
        <dbReference type="PROSITE" id="PS50071"/>
    </source>
</evidence>
<keyword evidence="9" id="KW-1185">Reference proteome</keyword>
<feature type="region of interest" description="Disordered" evidence="6">
    <location>
        <begin position="1"/>
        <end position="27"/>
    </location>
</feature>
<feature type="compositionally biased region" description="Basic residues" evidence="6">
    <location>
        <begin position="762"/>
        <end position="777"/>
    </location>
</feature>
<feature type="compositionally biased region" description="Low complexity" evidence="6">
    <location>
        <begin position="61"/>
        <end position="70"/>
    </location>
</feature>
<dbReference type="SMART" id="SM00389">
    <property type="entry name" value="HOX"/>
    <property type="match status" value="2"/>
</dbReference>
<dbReference type="Gene3D" id="1.10.10.60">
    <property type="entry name" value="Homeodomain-like"/>
    <property type="match status" value="2"/>
</dbReference>
<feature type="DNA-binding region" description="Homeobox" evidence="4">
    <location>
        <begin position="409"/>
        <end position="468"/>
    </location>
</feature>
<keyword evidence="4 5" id="KW-0371">Homeobox</keyword>
<dbReference type="STRING" id="930990.A0A067MQ21"/>
<evidence type="ECO:0000256" key="2">
    <source>
        <dbReference type="ARBA" id="ARBA00023015"/>
    </source>
</evidence>
<keyword evidence="4 5" id="KW-0238">DNA-binding</keyword>
<name>A0A067MQ21_BOTB1</name>
<feature type="domain" description="Homeobox" evidence="7">
    <location>
        <begin position="407"/>
        <end position="467"/>
    </location>
</feature>
<dbReference type="InterPro" id="IPR009057">
    <property type="entry name" value="Homeodomain-like_sf"/>
</dbReference>
<proteinExistence type="predicted"/>
<feature type="region of interest" description="Disordered" evidence="6">
    <location>
        <begin position="534"/>
        <end position="582"/>
    </location>
</feature>